<keyword evidence="1" id="KW-0732">Signal</keyword>
<sequence length="74" mass="7511">MQITKITTLIVLAMAGAASALPVEAKPAAAAAAAAKPADPAPAVSKPHRFGFFRPKFAFGTAKPEKTVKPAKPA</sequence>
<dbReference type="EMBL" id="JAVHJO010000014">
    <property type="protein sequence ID" value="KAK6528833.1"/>
    <property type="molecule type" value="Genomic_DNA"/>
</dbReference>
<feature type="chain" id="PRO_5043317490" evidence="1">
    <location>
        <begin position="21"/>
        <end position="74"/>
    </location>
</feature>
<evidence type="ECO:0000313" key="2">
    <source>
        <dbReference type="EMBL" id="KAK6528833.1"/>
    </source>
</evidence>
<gene>
    <name evidence="2" type="ORF">TWF694_004067</name>
</gene>
<organism evidence="2 3">
    <name type="scientific">Orbilia ellipsospora</name>
    <dbReference type="NCBI Taxonomy" id="2528407"/>
    <lineage>
        <taxon>Eukaryota</taxon>
        <taxon>Fungi</taxon>
        <taxon>Dikarya</taxon>
        <taxon>Ascomycota</taxon>
        <taxon>Pezizomycotina</taxon>
        <taxon>Orbiliomycetes</taxon>
        <taxon>Orbiliales</taxon>
        <taxon>Orbiliaceae</taxon>
        <taxon>Orbilia</taxon>
    </lineage>
</organism>
<dbReference type="Proteomes" id="UP001365542">
    <property type="component" value="Unassembled WGS sequence"/>
</dbReference>
<evidence type="ECO:0000256" key="1">
    <source>
        <dbReference type="SAM" id="SignalP"/>
    </source>
</evidence>
<reference evidence="2 3" key="1">
    <citation type="submission" date="2019-10" db="EMBL/GenBank/DDBJ databases">
        <authorList>
            <person name="Palmer J.M."/>
        </authorList>
    </citation>
    <scope>NUCLEOTIDE SEQUENCE [LARGE SCALE GENOMIC DNA]</scope>
    <source>
        <strain evidence="2 3">TWF694</strain>
    </source>
</reference>
<dbReference type="AlphaFoldDB" id="A0AAV9WWV6"/>
<feature type="signal peptide" evidence="1">
    <location>
        <begin position="1"/>
        <end position="20"/>
    </location>
</feature>
<name>A0AAV9WWV6_9PEZI</name>
<keyword evidence="3" id="KW-1185">Reference proteome</keyword>
<proteinExistence type="predicted"/>
<accession>A0AAV9WWV6</accession>
<protein>
    <submittedName>
        <fullName evidence="2">Uncharacterized protein</fullName>
    </submittedName>
</protein>
<evidence type="ECO:0000313" key="3">
    <source>
        <dbReference type="Proteomes" id="UP001365542"/>
    </source>
</evidence>
<comment type="caution">
    <text evidence="2">The sequence shown here is derived from an EMBL/GenBank/DDBJ whole genome shotgun (WGS) entry which is preliminary data.</text>
</comment>